<proteinExistence type="predicted"/>
<evidence type="ECO:0000313" key="1">
    <source>
        <dbReference type="EMBL" id="OAQ66959.1"/>
    </source>
</evidence>
<dbReference type="Proteomes" id="UP000078397">
    <property type="component" value="Unassembled WGS sequence"/>
</dbReference>
<reference evidence="1 2" key="1">
    <citation type="journal article" date="2016" name="PLoS Pathog.">
        <title>Biosynthesis of antibiotic leucinostatins in bio-control fungus Purpureocillium lilacinum and their inhibition on phytophthora revealed by genome mining.</title>
        <authorList>
            <person name="Wang G."/>
            <person name="Liu Z."/>
            <person name="Lin R."/>
            <person name="Li E."/>
            <person name="Mao Z."/>
            <person name="Ling J."/>
            <person name="Yang Y."/>
            <person name="Yin W.B."/>
            <person name="Xie B."/>
        </authorList>
    </citation>
    <scope>NUCLEOTIDE SEQUENCE [LARGE SCALE GENOMIC DNA]</scope>
    <source>
        <strain evidence="1">170</strain>
    </source>
</reference>
<gene>
    <name evidence="1" type="ORF">VFPPC_16087</name>
</gene>
<dbReference type="KEGG" id="pchm:VFPPC_16087"/>
<organism evidence="1 2">
    <name type="scientific">Pochonia chlamydosporia 170</name>
    <dbReference type="NCBI Taxonomy" id="1380566"/>
    <lineage>
        <taxon>Eukaryota</taxon>
        <taxon>Fungi</taxon>
        <taxon>Dikarya</taxon>
        <taxon>Ascomycota</taxon>
        <taxon>Pezizomycotina</taxon>
        <taxon>Sordariomycetes</taxon>
        <taxon>Hypocreomycetidae</taxon>
        <taxon>Hypocreales</taxon>
        <taxon>Clavicipitaceae</taxon>
        <taxon>Pochonia</taxon>
    </lineage>
</organism>
<comment type="caution">
    <text evidence="1">The sequence shown here is derived from an EMBL/GenBank/DDBJ whole genome shotgun (WGS) entry which is preliminary data.</text>
</comment>
<dbReference type="AlphaFoldDB" id="A0A179FPM8"/>
<protein>
    <submittedName>
        <fullName evidence="1">Uncharacterized protein</fullName>
    </submittedName>
</protein>
<accession>A0A179FPM8</accession>
<dbReference type="RefSeq" id="XP_018144046.1">
    <property type="nucleotide sequence ID" value="XM_018293840.1"/>
</dbReference>
<name>A0A179FPM8_METCM</name>
<dbReference type="GeneID" id="28857834"/>
<keyword evidence="2" id="KW-1185">Reference proteome</keyword>
<dbReference type="EMBL" id="LSBJ02000004">
    <property type="protein sequence ID" value="OAQ66959.1"/>
    <property type="molecule type" value="Genomic_DNA"/>
</dbReference>
<evidence type="ECO:0000313" key="2">
    <source>
        <dbReference type="Proteomes" id="UP000078397"/>
    </source>
</evidence>
<sequence length="116" mass="12941">MVPIAHHLLHGNACQRKLTMFSQDIQPCKHQWKCQCHTAAQPGSEQFEMNKGGWTCAGPTHQLINAAVESSRPDGFCFDAGGLDPHCAYVSRFHIRKPRFNGVNSCLIAQHIVRCN</sequence>